<evidence type="ECO:0000256" key="6">
    <source>
        <dbReference type="ARBA" id="ARBA00022842"/>
    </source>
</evidence>
<evidence type="ECO:0000256" key="2">
    <source>
        <dbReference type="ARBA" id="ARBA00011738"/>
    </source>
</evidence>
<sequence>MNENTILIATNNPGKAREYAELFGAYGLEVKTLKDFTEIPAIVEDGKTFTENARKKAQTLSDALGVAVLADDSGLVVDALNGEPGIYSARYAGDHDDAANNRKLLANLKGLPAEKRTAHFHCSIVVTRPGKEELVASGDANGLILEEAKGAGGFGYDPLFYYPPLKKTFAELSQSEKNEVSHRGIATRALMKKFANWWEE</sequence>
<dbReference type="PATRIC" id="fig|1423718.3.peg.1586"/>
<evidence type="ECO:0000313" key="12">
    <source>
        <dbReference type="EMBL" id="KRM65168.1"/>
    </source>
</evidence>
<dbReference type="GO" id="GO:0017111">
    <property type="term" value="F:ribonucleoside triphosphate phosphatase activity"/>
    <property type="evidence" value="ECO:0007669"/>
    <property type="project" value="InterPro"/>
</dbReference>
<name>A0A0R2ADH3_9LACO</name>
<protein>
    <recommendedName>
        <fullName evidence="10">dITP/XTP pyrophosphatase</fullName>
        <ecNumber evidence="10">3.6.1.66</ecNumber>
    </recommendedName>
    <alternativeName>
        <fullName evidence="10">Non-canonical purine NTP pyrophosphatase</fullName>
    </alternativeName>
    <alternativeName>
        <fullName evidence="10">Non-standard purine NTP pyrophosphatase</fullName>
    </alternativeName>
    <alternativeName>
        <fullName evidence="10">Nucleoside-triphosphate diphosphatase</fullName>
    </alternativeName>
    <alternativeName>
        <fullName evidence="10">Nucleoside-triphosphate pyrophosphatase</fullName>
        <shortName evidence="10">NTPase</shortName>
    </alternativeName>
</protein>
<dbReference type="NCBIfam" id="NF011397">
    <property type="entry name" value="PRK14822.1"/>
    <property type="match status" value="1"/>
</dbReference>
<dbReference type="GO" id="GO:0005829">
    <property type="term" value="C:cytosol"/>
    <property type="evidence" value="ECO:0007669"/>
    <property type="project" value="TreeGrafter"/>
</dbReference>
<dbReference type="EMBL" id="AYYP01000019">
    <property type="protein sequence ID" value="KRM65168.1"/>
    <property type="molecule type" value="Genomic_DNA"/>
</dbReference>
<dbReference type="HAMAP" id="MF_01405">
    <property type="entry name" value="Non_canon_purine_NTPase"/>
    <property type="match status" value="1"/>
</dbReference>
<dbReference type="Pfam" id="PF01725">
    <property type="entry name" value="Ham1p_like"/>
    <property type="match status" value="1"/>
</dbReference>
<evidence type="ECO:0000256" key="9">
    <source>
        <dbReference type="ARBA" id="ARBA00052017"/>
    </source>
</evidence>
<reference evidence="12 13" key="1">
    <citation type="journal article" date="2015" name="Genome Announc.">
        <title>Expanding the biotechnology potential of lactobacilli through comparative genomics of 213 strains and associated genera.</title>
        <authorList>
            <person name="Sun Z."/>
            <person name="Harris H.M."/>
            <person name="McCann A."/>
            <person name="Guo C."/>
            <person name="Argimon S."/>
            <person name="Zhang W."/>
            <person name="Yang X."/>
            <person name="Jeffery I.B."/>
            <person name="Cooney J.C."/>
            <person name="Kagawa T.F."/>
            <person name="Liu W."/>
            <person name="Song Y."/>
            <person name="Salvetti E."/>
            <person name="Wrobel A."/>
            <person name="Rasinkangas P."/>
            <person name="Parkhill J."/>
            <person name="Rea M.C."/>
            <person name="O'Sullivan O."/>
            <person name="Ritari J."/>
            <person name="Douillard F.P."/>
            <person name="Paul Ross R."/>
            <person name="Yang R."/>
            <person name="Briner A.E."/>
            <person name="Felis G.E."/>
            <person name="de Vos W.M."/>
            <person name="Barrangou R."/>
            <person name="Klaenhammer T.R."/>
            <person name="Caufield P.W."/>
            <person name="Cui Y."/>
            <person name="Zhang H."/>
            <person name="O'Toole P.W."/>
        </authorList>
    </citation>
    <scope>NUCLEOTIDE SEQUENCE [LARGE SCALE GENOMIC DNA]</scope>
    <source>
        <strain evidence="12 13">DSM 20509</strain>
    </source>
</reference>
<proteinExistence type="inferred from homology"/>
<dbReference type="Proteomes" id="UP000051008">
    <property type="component" value="Unassembled WGS sequence"/>
</dbReference>
<keyword evidence="13" id="KW-1185">Reference proteome</keyword>
<evidence type="ECO:0000313" key="13">
    <source>
        <dbReference type="Proteomes" id="UP000051008"/>
    </source>
</evidence>
<dbReference type="Gene3D" id="3.90.950.10">
    <property type="match status" value="1"/>
</dbReference>
<feature type="binding site" evidence="10">
    <location>
        <begin position="182"/>
        <end position="183"/>
    </location>
    <ligand>
        <name>substrate</name>
    </ligand>
</feature>
<evidence type="ECO:0000256" key="1">
    <source>
        <dbReference type="ARBA" id="ARBA00008023"/>
    </source>
</evidence>
<keyword evidence="7 10" id="KW-0546">Nucleotide metabolism</keyword>
<feature type="binding site" evidence="10">
    <location>
        <begin position="10"/>
        <end position="15"/>
    </location>
    <ligand>
        <name>substrate</name>
    </ligand>
</feature>
<dbReference type="PANTHER" id="PTHR11067:SF9">
    <property type="entry name" value="INOSINE TRIPHOSPHATE PYROPHOSPHATASE"/>
    <property type="match status" value="1"/>
</dbReference>
<feature type="binding site" evidence="10">
    <location>
        <position position="177"/>
    </location>
    <ligand>
        <name>substrate</name>
    </ligand>
</feature>
<dbReference type="GO" id="GO:0009146">
    <property type="term" value="P:purine nucleoside triphosphate catabolic process"/>
    <property type="evidence" value="ECO:0007669"/>
    <property type="project" value="UniProtKB-UniRule"/>
</dbReference>
<dbReference type="GO" id="GO:0009117">
    <property type="term" value="P:nucleotide metabolic process"/>
    <property type="evidence" value="ECO:0007669"/>
    <property type="project" value="UniProtKB-KW"/>
</dbReference>
<dbReference type="GO" id="GO:0035870">
    <property type="term" value="F:dITP diphosphatase activity"/>
    <property type="evidence" value="ECO:0007669"/>
    <property type="project" value="UniProtKB-UniRule"/>
</dbReference>
<organism evidence="12 13">
    <name type="scientific">Ligilactobacillus agilis DSM 20509</name>
    <dbReference type="NCBI Taxonomy" id="1423718"/>
    <lineage>
        <taxon>Bacteria</taxon>
        <taxon>Bacillati</taxon>
        <taxon>Bacillota</taxon>
        <taxon>Bacilli</taxon>
        <taxon>Lactobacillales</taxon>
        <taxon>Lactobacillaceae</taxon>
        <taxon>Ligilactobacillus</taxon>
    </lineage>
</organism>
<comment type="subunit">
    <text evidence="2 10">Homodimer.</text>
</comment>
<dbReference type="GO" id="GO:0000166">
    <property type="term" value="F:nucleotide binding"/>
    <property type="evidence" value="ECO:0007669"/>
    <property type="project" value="UniProtKB-KW"/>
</dbReference>
<dbReference type="RefSeq" id="WP_056976426.1">
    <property type="nucleotide sequence ID" value="NZ_AYYP01000019.1"/>
</dbReference>
<dbReference type="GO" id="GO:0036222">
    <property type="term" value="F:XTP diphosphatase activity"/>
    <property type="evidence" value="ECO:0007669"/>
    <property type="project" value="UniProtKB-UniRule"/>
</dbReference>
<feature type="binding site" evidence="10">
    <location>
        <position position="73"/>
    </location>
    <ligand>
        <name>substrate</name>
    </ligand>
</feature>
<evidence type="ECO:0000256" key="7">
    <source>
        <dbReference type="ARBA" id="ARBA00023080"/>
    </source>
</evidence>
<feature type="active site" description="Proton acceptor" evidence="10">
    <location>
        <position position="72"/>
    </location>
</feature>
<keyword evidence="4 10" id="KW-0547">Nucleotide-binding</keyword>
<dbReference type="InterPro" id="IPR002637">
    <property type="entry name" value="RdgB/HAM1"/>
</dbReference>
<dbReference type="SUPFAM" id="SSF52972">
    <property type="entry name" value="ITPase-like"/>
    <property type="match status" value="1"/>
</dbReference>
<comment type="function">
    <text evidence="10">Pyrophosphatase that catalyzes the hydrolysis of nucleoside triphosphates to their monophosphate derivatives, with a high preference for the non-canonical purine nucleotides XTP (xanthosine triphosphate), dITP (deoxyinosine triphosphate) and ITP. Seems to function as a house-cleaning enzyme that removes non-canonical purine nucleotides from the nucleotide pool, thus preventing their incorporation into DNA/RNA and avoiding chromosomal lesions.</text>
</comment>
<evidence type="ECO:0000256" key="10">
    <source>
        <dbReference type="HAMAP-Rule" id="MF_01405"/>
    </source>
</evidence>
<feature type="binding site" evidence="10">
    <location>
        <position position="72"/>
    </location>
    <ligand>
        <name>Mg(2+)</name>
        <dbReference type="ChEBI" id="CHEBI:18420"/>
    </ligand>
</feature>
<dbReference type="NCBIfam" id="TIGR00042">
    <property type="entry name" value="RdgB/HAM1 family non-canonical purine NTP pyrophosphatase"/>
    <property type="match status" value="1"/>
</dbReference>
<dbReference type="PANTHER" id="PTHR11067">
    <property type="entry name" value="INOSINE TRIPHOSPHATE PYROPHOSPHATASE/HAM1 PROTEIN"/>
    <property type="match status" value="1"/>
</dbReference>
<comment type="caution">
    <text evidence="10">Lacks conserved residue(s) required for the propagation of feature annotation.</text>
</comment>
<dbReference type="FunFam" id="3.90.950.10:FF:000001">
    <property type="entry name" value="dITP/XTP pyrophosphatase"/>
    <property type="match status" value="1"/>
</dbReference>
<dbReference type="EC" id="3.6.1.66" evidence="10"/>
<evidence type="ECO:0000256" key="8">
    <source>
        <dbReference type="ARBA" id="ARBA00051875"/>
    </source>
</evidence>
<dbReference type="GO" id="GO:0046872">
    <property type="term" value="F:metal ion binding"/>
    <property type="evidence" value="ECO:0007669"/>
    <property type="project" value="UniProtKB-KW"/>
</dbReference>
<comment type="catalytic activity">
    <reaction evidence="8 10">
        <text>dITP + H2O = dIMP + diphosphate + H(+)</text>
        <dbReference type="Rhea" id="RHEA:28342"/>
        <dbReference type="ChEBI" id="CHEBI:15377"/>
        <dbReference type="ChEBI" id="CHEBI:15378"/>
        <dbReference type="ChEBI" id="CHEBI:33019"/>
        <dbReference type="ChEBI" id="CHEBI:61194"/>
        <dbReference type="ChEBI" id="CHEBI:61382"/>
        <dbReference type="EC" id="3.6.1.66"/>
    </reaction>
</comment>
<evidence type="ECO:0000256" key="11">
    <source>
        <dbReference type="RuleBase" id="RU003781"/>
    </source>
</evidence>
<evidence type="ECO:0000256" key="5">
    <source>
        <dbReference type="ARBA" id="ARBA00022801"/>
    </source>
</evidence>
<comment type="similarity">
    <text evidence="1 10 11">Belongs to the HAM1 NTPase family.</text>
</comment>
<accession>A0A0R2ADH3</accession>
<keyword evidence="6 10" id="KW-0460">Magnesium</keyword>
<gene>
    <name evidence="12" type="ORF">FC14_GL001521</name>
</gene>
<dbReference type="InterPro" id="IPR029001">
    <property type="entry name" value="ITPase-like_fam"/>
</dbReference>
<dbReference type="AlphaFoldDB" id="A0A0R2ADH3"/>
<comment type="cofactor">
    <cofactor evidence="10">
        <name>Mg(2+)</name>
        <dbReference type="ChEBI" id="CHEBI:18420"/>
    </cofactor>
    <text evidence="10">Binds 1 Mg(2+) ion per subunit.</text>
</comment>
<dbReference type="OrthoDB" id="9807456at2"/>
<dbReference type="CDD" id="cd00515">
    <property type="entry name" value="HAM1"/>
    <property type="match status" value="1"/>
</dbReference>
<dbReference type="InterPro" id="IPR020922">
    <property type="entry name" value="dITP/XTP_pyrophosphatase"/>
</dbReference>
<feature type="binding site" evidence="10">
    <location>
        <begin position="154"/>
        <end position="157"/>
    </location>
    <ligand>
        <name>substrate</name>
    </ligand>
</feature>
<evidence type="ECO:0000256" key="3">
    <source>
        <dbReference type="ARBA" id="ARBA00022723"/>
    </source>
</evidence>
<keyword evidence="3 10" id="KW-0479">Metal-binding</keyword>
<evidence type="ECO:0000256" key="4">
    <source>
        <dbReference type="ARBA" id="ARBA00022741"/>
    </source>
</evidence>
<comment type="caution">
    <text evidence="12">The sequence shown here is derived from an EMBL/GenBank/DDBJ whole genome shotgun (WGS) entry which is preliminary data.</text>
</comment>
<comment type="catalytic activity">
    <reaction evidence="9 10">
        <text>XTP + H2O = XMP + diphosphate + H(+)</text>
        <dbReference type="Rhea" id="RHEA:28610"/>
        <dbReference type="ChEBI" id="CHEBI:15377"/>
        <dbReference type="ChEBI" id="CHEBI:15378"/>
        <dbReference type="ChEBI" id="CHEBI:33019"/>
        <dbReference type="ChEBI" id="CHEBI:57464"/>
        <dbReference type="ChEBI" id="CHEBI:61314"/>
        <dbReference type="EC" id="3.6.1.66"/>
    </reaction>
</comment>
<dbReference type="GO" id="GO:0036220">
    <property type="term" value="F:ITP diphosphatase activity"/>
    <property type="evidence" value="ECO:0007669"/>
    <property type="project" value="UniProtKB-UniRule"/>
</dbReference>
<comment type="catalytic activity">
    <reaction evidence="10">
        <text>ITP + H2O = IMP + diphosphate + H(+)</text>
        <dbReference type="Rhea" id="RHEA:29399"/>
        <dbReference type="ChEBI" id="CHEBI:15377"/>
        <dbReference type="ChEBI" id="CHEBI:15378"/>
        <dbReference type="ChEBI" id="CHEBI:33019"/>
        <dbReference type="ChEBI" id="CHEBI:58053"/>
        <dbReference type="ChEBI" id="CHEBI:61402"/>
        <dbReference type="EC" id="3.6.1.66"/>
    </reaction>
</comment>
<keyword evidence="5 10" id="KW-0378">Hydrolase</keyword>